<sequence>MGLESDLDDLRRTHATHLRVYKYQLKRFAKPQLQMHFIDACSPLSIDDSSLHDVVYESSTIWTSATTGVCAGE</sequence>
<evidence type="ECO:0000313" key="2">
    <source>
        <dbReference type="Proteomes" id="UP000186922"/>
    </source>
</evidence>
<dbReference type="AlphaFoldDB" id="A0A1D1VMM2"/>
<keyword evidence="2" id="KW-1185">Reference proteome</keyword>
<gene>
    <name evidence="1" type="primary">RvY_12105-1</name>
    <name evidence="1" type="synonym">RvY_12105.1</name>
    <name evidence="1" type="ORF">RvY_12105</name>
</gene>
<evidence type="ECO:0000313" key="1">
    <source>
        <dbReference type="EMBL" id="GAV01383.1"/>
    </source>
</evidence>
<comment type="caution">
    <text evidence="1">The sequence shown here is derived from an EMBL/GenBank/DDBJ whole genome shotgun (WGS) entry which is preliminary data.</text>
</comment>
<name>A0A1D1VMM2_RAMVA</name>
<dbReference type="EMBL" id="BDGG01000007">
    <property type="protein sequence ID" value="GAV01383.1"/>
    <property type="molecule type" value="Genomic_DNA"/>
</dbReference>
<accession>A0A1D1VMM2</accession>
<dbReference type="Proteomes" id="UP000186922">
    <property type="component" value="Unassembled WGS sequence"/>
</dbReference>
<protein>
    <submittedName>
        <fullName evidence="1">Uncharacterized protein</fullName>
    </submittedName>
</protein>
<reference evidence="1 2" key="1">
    <citation type="journal article" date="2016" name="Nat. Commun.">
        <title>Extremotolerant tardigrade genome and improved radiotolerance of human cultured cells by tardigrade-unique protein.</title>
        <authorList>
            <person name="Hashimoto T."/>
            <person name="Horikawa D.D."/>
            <person name="Saito Y."/>
            <person name="Kuwahara H."/>
            <person name="Kozuka-Hata H."/>
            <person name="Shin-I T."/>
            <person name="Minakuchi Y."/>
            <person name="Ohishi K."/>
            <person name="Motoyama A."/>
            <person name="Aizu T."/>
            <person name="Enomoto A."/>
            <person name="Kondo K."/>
            <person name="Tanaka S."/>
            <person name="Hara Y."/>
            <person name="Koshikawa S."/>
            <person name="Sagara H."/>
            <person name="Miura T."/>
            <person name="Yokobori S."/>
            <person name="Miyagawa K."/>
            <person name="Suzuki Y."/>
            <person name="Kubo T."/>
            <person name="Oyama M."/>
            <person name="Kohara Y."/>
            <person name="Fujiyama A."/>
            <person name="Arakawa K."/>
            <person name="Katayama T."/>
            <person name="Toyoda A."/>
            <person name="Kunieda T."/>
        </authorList>
    </citation>
    <scope>NUCLEOTIDE SEQUENCE [LARGE SCALE GENOMIC DNA]</scope>
    <source>
        <strain evidence="1 2">YOKOZUNA-1</strain>
    </source>
</reference>
<organism evidence="1 2">
    <name type="scientific">Ramazzottius varieornatus</name>
    <name type="common">Water bear</name>
    <name type="synonym">Tardigrade</name>
    <dbReference type="NCBI Taxonomy" id="947166"/>
    <lineage>
        <taxon>Eukaryota</taxon>
        <taxon>Metazoa</taxon>
        <taxon>Ecdysozoa</taxon>
        <taxon>Tardigrada</taxon>
        <taxon>Eutardigrada</taxon>
        <taxon>Parachela</taxon>
        <taxon>Hypsibioidea</taxon>
        <taxon>Ramazzottiidae</taxon>
        <taxon>Ramazzottius</taxon>
    </lineage>
</organism>
<proteinExistence type="predicted"/>